<dbReference type="GeneID" id="110249249"/>
<dbReference type="OMA" id="EEDNCLK"/>
<organism evidence="3 4">
    <name type="scientific">Exaiptasia diaphana</name>
    <name type="common">Tropical sea anemone</name>
    <name type="synonym">Aiptasia pulchella</name>
    <dbReference type="NCBI Taxonomy" id="2652724"/>
    <lineage>
        <taxon>Eukaryota</taxon>
        <taxon>Metazoa</taxon>
        <taxon>Cnidaria</taxon>
        <taxon>Anthozoa</taxon>
        <taxon>Hexacorallia</taxon>
        <taxon>Actiniaria</taxon>
        <taxon>Aiptasiidae</taxon>
        <taxon>Exaiptasia</taxon>
    </lineage>
</organism>
<sequence length="266" mass="30074">MTYQYLTVDMVETAKSNGGFIDQKKFKTAARYGFDSLYLSDTSLQVLDAYIIQVRPLLKPTCDYVLVTKNGGQHSKIGELMGKMVFDATGKYIHPTRYRQIVETASQERLNSQEQETISEDQKHSSVVAKVHYQKRRSREVATKAHECMKKLHGKRGSQLDDEVNVRLSDSPNTSPNDKDECESTSSSFPAPKTRSIADDSAKSSQGRKRKMLLFSLEEDNCLKLGIARHGFGQWSSILKDPDYNFQKGRTANSLLNRASRKFSTL</sequence>
<feature type="region of interest" description="Disordered" evidence="1">
    <location>
        <begin position="166"/>
        <end position="205"/>
    </location>
</feature>
<dbReference type="SUPFAM" id="SSF46689">
    <property type="entry name" value="Homeodomain-like"/>
    <property type="match status" value="1"/>
</dbReference>
<dbReference type="Pfam" id="PF00249">
    <property type="entry name" value="Myb_DNA-binding"/>
    <property type="match status" value="1"/>
</dbReference>
<name>A0A913YVH7_EXADI</name>
<dbReference type="RefSeq" id="XP_028518041.1">
    <property type="nucleotide sequence ID" value="XM_028662240.1"/>
</dbReference>
<dbReference type="CDD" id="cd11660">
    <property type="entry name" value="SANT_TRF"/>
    <property type="match status" value="1"/>
</dbReference>
<protein>
    <recommendedName>
        <fullName evidence="2">HTH myb-type domain-containing protein</fullName>
    </recommendedName>
</protein>
<evidence type="ECO:0000313" key="4">
    <source>
        <dbReference type="Proteomes" id="UP000887567"/>
    </source>
</evidence>
<proteinExistence type="predicted"/>
<dbReference type="OrthoDB" id="608866at2759"/>
<dbReference type="KEGG" id="epa:110249249"/>
<reference evidence="3" key="1">
    <citation type="submission" date="2022-11" db="UniProtKB">
        <authorList>
            <consortium name="EnsemblMetazoa"/>
        </authorList>
    </citation>
    <scope>IDENTIFICATION</scope>
</reference>
<evidence type="ECO:0000259" key="2">
    <source>
        <dbReference type="PROSITE" id="PS51294"/>
    </source>
</evidence>
<dbReference type="EnsemblMetazoa" id="XM_028662240.1">
    <property type="protein sequence ID" value="XP_028518041.1"/>
    <property type="gene ID" value="LOC110249249"/>
</dbReference>
<dbReference type="InterPro" id="IPR001005">
    <property type="entry name" value="SANT/Myb"/>
</dbReference>
<dbReference type="PROSITE" id="PS51294">
    <property type="entry name" value="HTH_MYB"/>
    <property type="match status" value="1"/>
</dbReference>
<dbReference type="Proteomes" id="UP000887567">
    <property type="component" value="Unplaced"/>
</dbReference>
<evidence type="ECO:0000256" key="1">
    <source>
        <dbReference type="SAM" id="MobiDB-lite"/>
    </source>
</evidence>
<dbReference type="AlphaFoldDB" id="A0A913YVH7"/>
<dbReference type="Gene3D" id="1.10.10.60">
    <property type="entry name" value="Homeodomain-like"/>
    <property type="match status" value="1"/>
</dbReference>
<dbReference type="InterPro" id="IPR017930">
    <property type="entry name" value="Myb_dom"/>
</dbReference>
<keyword evidence="4" id="KW-1185">Reference proteome</keyword>
<accession>A0A913YVH7</accession>
<dbReference type="InterPro" id="IPR009057">
    <property type="entry name" value="Homeodomain-like_sf"/>
</dbReference>
<evidence type="ECO:0000313" key="3">
    <source>
        <dbReference type="EnsemblMetazoa" id="XP_028518041.1"/>
    </source>
</evidence>
<feature type="domain" description="HTH myb-type" evidence="2">
    <location>
        <begin position="207"/>
        <end position="266"/>
    </location>
</feature>